<evidence type="ECO:0000256" key="3">
    <source>
        <dbReference type="ARBA" id="ARBA00022840"/>
    </source>
</evidence>
<dbReference type="EMBL" id="CP157762">
    <property type="protein sequence ID" value="XBP94674.1"/>
    <property type="molecule type" value="Genomic_DNA"/>
</dbReference>
<dbReference type="InterPro" id="IPR003593">
    <property type="entry name" value="AAA+_ATPase"/>
</dbReference>
<dbReference type="PANTHER" id="PTHR45772:SF9">
    <property type="entry name" value="CONSERVED COMPONENT OF ABC TRANSPORTER FOR NATURAL AMINO ACIDS"/>
    <property type="match status" value="1"/>
</dbReference>
<proteinExistence type="predicted"/>
<dbReference type="Pfam" id="PF00005">
    <property type="entry name" value="ABC_tran"/>
    <property type="match status" value="1"/>
</dbReference>
<protein>
    <submittedName>
        <fullName evidence="6">ATP-binding cassette domain-containing protein</fullName>
    </submittedName>
</protein>
<evidence type="ECO:0000256" key="2">
    <source>
        <dbReference type="ARBA" id="ARBA00022741"/>
    </source>
</evidence>
<sequence>MTALLHCRDVQHRFGALEVLRGVQLAVTVGERHALIGPNGAGKSTLLKLIAGEERPSGGSIHYRGQDITRYPAYRRARIGIGRGFQHSTLLESLSAGQNVALALTGGRLLARQGDCRRLAEVDVALGSVGLRDMAPVPVAAMSYSQRRRLEIAVALAARPQLLLLDEPAAGMSGEERGTLVELLRAVPPTVTVVFVEHDLDVVFDVATRVSVLHLGAVLLTGTGQEVRRSREVQEAYLGGRREEVPGVPRGA</sequence>
<dbReference type="RefSeq" id="WP_350934801.1">
    <property type="nucleotide sequence ID" value="NZ_CP157762.1"/>
</dbReference>
<evidence type="ECO:0000313" key="5">
    <source>
        <dbReference type="EMBL" id="XBP94674.1"/>
    </source>
</evidence>
<reference evidence="5" key="1">
    <citation type="submission" date="2024-01" db="EMBL/GenBank/DDBJ databases">
        <title>The genome sequence of Micromonospora mangrovi CCTCC AA 2012012.</title>
        <authorList>
            <person name="Gao J."/>
        </authorList>
    </citation>
    <scope>NUCLEOTIDE SEQUENCE</scope>
    <source>
        <strain evidence="5">CCTCC AA 2012012</strain>
    </source>
</reference>
<dbReference type="GO" id="GO:0016887">
    <property type="term" value="F:ATP hydrolysis activity"/>
    <property type="evidence" value="ECO:0007669"/>
    <property type="project" value="InterPro"/>
</dbReference>
<dbReference type="InterPro" id="IPR003439">
    <property type="entry name" value="ABC_transporter-like_ATP-bd"/>
</dbReference>
<evidence type="ECO:0000313" key="6">
    <source>
        <dbReference type="EMBL" id="XCH75375.1"/>
    </source>
</evidence>
<dbReference type="GO" id="GO:0005524">
    <property type="term" value="F:ATP binding"/>
    <property type="evidence" value="ECO:0007669"/>
    <property type="project" value="UniProtKB-KW"/>
</dbReference>
<keyword evidence="1" id="KW-0813">Transport</keyword>
<dbReference type="PROSITE" id="PS50893">
    <property type="entry name" value="ABC_TRANSPORTER_2"/>
    <property type="match status" value="1"/>
</dbReference>
<dbReference type="AlphaFoldDB" id="A0AAU8HFK3"/>
<keyword evidence="2" id="KW-0547">Nucleotide-binding</keyword>
<dbReference type="Gene3D" id="3.40.50.300">
    <property type="entry name" value="P-loop containing nucleotide triphosphate hydrolases"/>
    <property type="match status" value="1"/>
</dbReference>
<dbReference type="InterPro" id="IPR027417">
    <property type="entry name" value="P-loop_NTPase"/>
</dbReference>
<dbReference type="InterPro" id="IPR051120">
    <property type="entry name" value="ABC_AA/LPS_Transport"/>
</dbReference>
<feature type="domain" description="ABC transporter" evidence="4">
    <location>
        <begin position="5"/>
        <end position="240"/>
    </location>
</feature>
<keyword evidence="3 6" id="KW-0067">ATP-binding</keyword>
<gene>
    <name evidence="6" type="ORF">ABUL08_04545</name>
    <name evidence="5" type="ORF">VK199_04520</name>
</gene>
<dbReference type="SUPFAM" id="SSF52540">
    <property type="entry name" value="P-loop containing nucleoside triphosphate hydrolases"/>
    <property type="match status" value="1"/>
</dbReference>
<reference evidence="6" key="2">
    <citation type="submission" date="2024-06" db="EMBL/GenBank/DDBJ databases">
        <title>Micromonospora mangrovi CCTCC AA 2012012 genome sequences.</title>
        <authorList>
            <person name="Gao J."/>
        </authorList>
    </citation>
    <scope>NUCLEOTIDE SEQUENCE</scope>
    <source>
        <strain evidence="6">CCTCC AA 2012012</strain>
    </source>
</reference>
<name>A0AAU8HFK3_9ACTN</name>
<dbReference type="GO" id="GO:0005886">
    <property type="term" value="C:plasma membrane"/>
    <property type="evidence" value="ECO:0007669"/>
    <property type="project" value="TreeGrafter"/>
</dbReference>
<dbReference type="SMART" id="SM00382">
    <property type="entry name" value="AAA"/>
    <property type="match status" value="1"/>
</dbReference>
<dbReference type="EMBL" id="CP159342">
    <property type="protein sequence ID" value="XCH75375.1"/>
    <property type="molecule type" value="Genomic_DNA"/>
</dbReference>
<evidence type="ECO:0000256" key="1">
    <source>
        <dbReference type="ARBA" id="ARBA00022448"/>
    </source>
</evidence>
<evidence type="ECO:0000259" key="4">
    <source>
        <dbReference type="PROSITE" id="PS50893"/>
    </source>
</evidence>
<organism evidence="6">
    <name type="scientific">Micromonospora sp. CCTCC AA 2012012</name>
    <dbReference type="NCBI Taxonomy" id="3111921"/>
    <lineage>
        <taxon>Bacteria</taxon>
        <taxon>Bacillati</taxon>
        <taxon>Actinomycetota</taxon>
        <taxon>Actinomycetes</taxon>
        <taxon>Micromonosporales</taxon>
        <taxon>Micromonosporaceae</taxon>
        <taxon>Micromonospora</taxon>
    </lineage>
</organism>
<dbReference type="PANTHER" id="PTHR45772">
    <property type="entry name" value="CONSERVED COMPONENT OF ABC TRANSPORTER FOR NATURAL AMINO ACIDS-RELATED"/>
    <property type="match status" value="1"/>
</dbReference>
<accession>A0AAU8HFK3</accession>